<dbReference type="GO" id="GO:0050361">
    <property type="term" value="F:tryptophan 2-monooxygenase activity"/>
    <property type="evidence" value="ECO:0007669"/>
    <property type="project" value="UniProtKB-EC"/>
</dbReference>
<organism evidence="8 9">
    <name type="scientific">Spirosoma montaniterrae</name>
    <dbReference type="NCBI Taxonomy" id="1178516"/>
    <lineage>
        <taxon>Bacteria</taxon>
        <taxon>Pseudomonadati</taxon>
        <taxon>Bacteroidota</taxon>
        <taxon>Cytophagia</taxon>
        <taxon>Cytophagales</taxon>
        <taxon>Cytophagaceae</taxon>
        <taxon>Spirosoma</taxon>
    </lineage>
</organism>
<dbReference type="EC" id="1.13.12.3" evidence="3"/>
<evidence type="ECO:0000256" key="3">
    <source>
        <dbReference type="ARBA" id="ARBA00012535"/>
    </source>
</evidence>
<accession>A0A1P9WWA0</accession>
<dbReference type="PRINTS" id="PR00420">
    <property type="entry name" value="RNGMNOXGNASE"/>
</dbReference>
<dbReference type="EMBL" id="CP014263">
    <property type="protein sequence ID" value="AQG79651.1"/>
    <property type="molecule type" value="Genomic_DNA"/>
</dbReference>
<dbReference type="Gene3D" id="3.90.660.10">
    <property type="match status" value="1"/>
</dbReference>
<dbReference type="GO" id="GO:0009851">
    <property type="term" value="P:auxin biosynthetic process"/>
    <property type="evidence" value="ECO:0007669"/>
    <property type="project" value="UniProtKB-KW"/>
</dbReference>
<reference evidence="8 9" key="1">
    <citation type="submission" date="2016-01" db="EMBL/GenBank/DDBJ databases">
        <authorList>
            <person name="Oliw E.H."/>
        </authorList>
    </citation>
    <scope>NUCLEOTIDE SEQUENCE [LARGE SCALE GENOMIC DNA]</scope>
    <source>
        <strain evidence="8 9">DY10</strain>
    </source>
</reference>
<comment type="catalytic activity">
    <reaction evidence="6">
        <text>L-tryptophan + O2 = indole-3-acetamide + CO2 + H2O</text>
        <dbReference type="Rhea" id="RHEA:16165"/>
        <dbReference type="ChEBI" id="CHEBI:15377"/>
        <dbReference type="ChEBI" id="CHEBI:15379"/>
        <dbReference type="ChEBI" id="CHEBI:16031"/>
        <dbReference type="ChEBI" id="CHEBI:16526"/>
        <dbReference type="ChEBI" id="CHEBI:57912"/>
        <dbReference type="EC" id="1.13.12.3"/>
    </reaction>
</comment>
<name>A0A1P9WWA0_9BACT</name>
<feature type="domain" description="Amine oxidase" evidence="7">
    <location>
        <begin position="50"/>
        <end position="457"/>
    </location>
</feature>
<comment type="similarity">
    <text evidence="2">Belongs to the tryptophan 2-monooxygenase family.</text>
</comment>
<dbReference type="SUPFAM" id="SSF51905">
    <property type="entry name" value="FAD/NAD(P)-binding domain"/>
    <property type="match status" value="1"/>
</dbReference>
<evidence type="ECO:0000256" key="1">
    <source>
        <dbReference type="ARBA" id="ARBA00004814"/>
    </source>
</evidence>
<evidence type="ECO:0000256" key="6">
    <source>
        <dbReference type="ARBA" id="ARBA00047321"/>
    </source>
</evidence>
<comment type="pathway">
    <text evidence="1">Plant hormone metabolism; auxin biosynthesis.</text>
</comment>
<dbReference type="RefSeq" id="WP_077131085.1">
    <property type="nucleotide sequence ID" value="NZ_CP014263.1"/>
</dbReference>
<dbReference type="STRING" id="1178516.AWR27_10110"/>
<evidence type="ECO:0000313" key="9">
    <source>
        <dbReference type="Proteomes" id="UP000187941"/>
    </source>
</evidence>
<evidence type="ECO:0000256" key="4">
    <source>
        <dbReference type="ARBA" id="ARBA00017871"/>
    </source>
</evidence>
<dbReference type="PANTHER" id="PTHR10742">
    <property type="entry name" value="FLAVIN MONOAMINE OXIDASE"/>
    <property type="match status" value="1"/>
</dbReference>
<dbReference type="Proteomes" id="UP000187941">
    <property type="component" value="Chromosome"/>
</dbReference>
<dbReference type="InterPro" id="IPR036188">
    <property type="entry name" value="FAD/NAD-bd_sf"/>
</dbReference>
<dbReference type="SUPFAM" id="SSF54373">
    <property type="entry name" value="FAD-linked reductases, C-terminal domain"/>
    <property type="match status" value="1"/>
</dbReference>
<protein>
    <recommendedName>
        <fullName evidence="4">Tryptophan 2-monooxygenase</fullName>
        <ecNumber evidence="3">1.13.12.3</ecNumber>
    </recommendedName>
</protein>
<dbReference type="InterPro" id="IPR002937">
    <property type="entry name" value="Amino_oxidase"/>
</dbReference>
<evidence type="ECO:0000256" key="5">
    <source>
        <dbReference type="ARBA" id="ARBA00023070"/>
    </source>
</evidence>
<dbReference type="AlphaFoldDB" id="A0A1P9WWA0"/>
<dbReference type="KEGG" id="smon:AWR27_10110"/>
<dbReference type="OrthoDB" id="56323at2"/>
<gene>
    <name evidence="8" type="ORF">AWR27_10110</name>
</gene>
<keyword evidence="5" id="KW-0073">Auxin biosynthesis</keyword>
<evidence type="ECO:0000313" key="8">
    <source>
        <dbReference type="EMBL" id="AQG79651.1"/>
    </source>
</evidence>
<dbReference type="PANTHER" id="PTHR10742:SF418">
    <property type="entry name" value="AMINE OXIDASE DOMAIN-CONTAINING PROTEIN"/>
    <property type="match status" value="1"/>
</dbReference>
<dbReference type="Pfam" id="PF01593">
    <property type="entry name" value="Amino_oxidase"/>
    <property type="match status" value="1"/>
</dbReference>
<evidence type="ECO:0000259" key="7">
    <source>
        <dbReference type="Pfam" id="PF01593"/>
    </source>
</evidence>
<evidence type="ECO:0000256" key="2">
    <source>
        <dbReference type="ARBA" id="ARBA00005833"/>
    </source>
</evidence>
<proteinExistence type="inferred from homology"/>
<sequence>MLRRTFLGQSARILAASATAPQVIACTSTEEAFPDNTSFSGNVLIIGAGIAGLYAAHLLMQRGVDVTVLEASTHIGGRIRPLTGFADFAIELGAEEIHGQRTEWYKLIASAGGILQSADGGTDYVVWNGQARSDDTLSGDSGFRAAQTFVEQATNYSGATDQTVGQYFRASGLSAQAAPFVNAQIGNEYGTSMDRLSLRGITEEDRAWTAGDRNFILTNRSYLDSIRTAWSDVVGRVTTGAVVREVDYRNSQVTVTDQQGRKYTADRVIITVPLTILKAGDIQFTPALPSDKISALSNIGMGAGMKLILHFNRPFWPEGLGSLYGNGYVPEFWVTSAGRSQNQFVLTAFVMGEKAEFLSQQGSGATEIVLKELDALYAGRASQFVTKSYIMDWTKEPFIRGAYSFPVVGGGLVMRQALANPVQNKLFFAGEATHTAGHSGTAHGAMETGQRAAREVLVN</sequence>
<dbReference type="Gene3D" id="3.50.50.60">
    <property type="entry name" value="FAD/NAD(P)-binding domain"/>
    <property type="match status" value="1"/>
</dbReference>
<keyword evidence="9" id="KW-1185">Reference proteome</keyword>
<dbReference type="InterPro" id="IPR050281">
    <property type="entry name" value="Flavin_monoamine_oxidase"/>
</dbReference>